<keyword evidence="3" id="KW-1185">Reference proteome</keyword>
<comment type="caution">
    <text evidence="2">The sequence shown here is derived from an EMBL/GenBank/DDBJ whole genome shotgun (WGS) entry which is preliminary data.</text>
</comment>
<feature type="region of interest" description="Disordered" evidence="1">
    <location>
        <begin position="1"/>
        <end position="20"/>
    </location>
</feature>
<dbReference type="AlphaFoldDB" id="A0AAW1P7A7"/>
<dbReference type="Proteomes" id="UP001489004">
    <property type="component" value="Unassembled WGS sequence"/>
</dbReference>
<dbReference type="PANTHER" id="PTHR37948">
    <property type="entry name" value="ZGC:113208"/>
    <property type="match status" value="1"/>
</dbReference>
<dbReference type="PANTHER" id="PTHR37948:SF1">
    <property type="entry name" value="BLL5189 PROTEIN"/>
    <property type="match status" value="1"/>
</dbReference>
<evidence type="ECO:0000313" key="3">
    <source>
        <dbReference type="Proteomes" id="UP001489004"/>
    </source>
</evidence>
<sequence length="323" mass="36645">MPRKASVTPAVTAETEYERQRNERIQRNQAQLRALRVSELASEIVPTAVGILTYKWSEPGKPAIVAKQKKAVKRVAPAEPLRRSTRQRRDVDYNESSLLPADPLPLPDVAHIQTPVEYRPVSDPEQVVESSVDPSEGTRDNFHRLVFADHPEFRPTMTPKQVVQAGSFGGIYFNPKGGRPGILSPAGVDIDPDEFPADWFEGLPGAAYKGRRYDVARNKYGVKAGQNQADWERAGWITAQDPRGWFHWYCRFYQGRRSADDGRQIGRWAGVAGEKGRWKRILVNKVVAANKHWNDASVSPVIRQTLLHWAYELTEPDFNRLRR</sequence>
<evidence type="ECO:0000313" key="2">
    <source>
        <dbReference type="EMBL" id="KAK9805683.1"/>
    </source>
</evidence>
<proteinExistence type="predicted"/>
<organism evidence="2 3">
    <name type="scientific">[Myrmecia] bisecta</name>
    <dbReference type="NCBI Taxonomy" id="41462"/>
    <lineage>
        <taxon>Eukaryota</taxon>
        <taxon>Viridiplantae</taxon>
        <taxon>Chlorophyta</taxon>
        <taxon>core chlorophytes</taxon>
        <taxon>Trebouxiophyceae</taxon>
        <taxon>Trebouxiales</taxon>
        <taxon>Trebouxiaceae</taxon>
        <taxon>Myrmecia</taxon>
    </lineage>
</organism>
<name>A0AAW1P7A7_9CHLO</name>
<dbReference type="EMBL" id="JALJOR010000015">
    <property type="protein sequence ID" value="KAK9805683.1"/>
    <property type="molecule type" value="Genomic_DNA"/>
</dbReference>
<evidence type="ECO:0000256" key="1">
    <source>
        <dbReference type="SAM" id="MobiDB-lite"/>
    </source>
</evidence>
<feature type="region of interest" description="Disordered" evidence="1">
    <location>
        <begin position="76"/>
        <end position="106"/>
    </location>
</feature>
<protein>
    <submittedName>
        <fullName evidence="2">Uncharacterized protein</fullName>
    </submittedName>
</protein>
<reference evidence="2 3" key="1">
    <citation type="journal article" date="2024" name="Nat. Commun.">
        <title>Phylogenomics reveals the evolutionary origins of lichenization in chlorophyte algae.</title>
        <authorList>
            <person name="Puginier C."/>
            <person name="Libourel C."/>
            <person name="Otte J."/>
            <person name="Skaloud P."/>
            <person name="Haon M."/>
            <person name="Grisel S."/>
            <person name="Petersen M."/>
            <person name="Berrin J.G."/>
            <person name="Delaux P.M."/>
            <person name="Dal Grande F."/>
            <person name="Keller J."/>
        </authorList>
    </citation>
    <scope>NUCLEOTIDE SEQUENCE [LARGE SCALE GENOMIC DNA]</scope>
    <source>
        <strain evidence="2 3">SAG 2043</strain>
    </source>
</reference>
<accession>A0AAW1P7A7</accession>
<gene>
    <name evidence="2" type="ORF">WJX72_011787</name>
</gene>